<gene>
    <name evidence="3" type="ORF">E5S66_13260</name>
</gene>
<comment type="caution">
    <text evidence="3">The sequence shown here is derived from an EMBL/GenBank/DDBJ whole genome shotgun (WGS) entry which is preliminary data.</text>
</comment>
<organism evidence="3 4">
    <name type="scientific">Thermomonas fusca</name>
    <dbReference type="NCBI Taxonomy" id="215690"/>
    <lineage>
        <taxon>Bacteria</taxon>
        <taxon>Pseudomonadati</taxon>
        <taxon>Pseudomonadota</taxon>
        <taxon>Gammaproteobacteria</taxon>
        <taxon>Lysobacterales</taxon>
        <taxon>Lysobacteraceae</taxon>
        <taxon>Thermomonas</taxon>
    </lineage>
</organism>
<feature type="transmembrane region" description="Helical" evidence="2">
    <location>
        <begin position="44"/>
        <end position="62"/>
    </location>
</feature>
<evidence type="ECO:0000313" key="3">
    <source>
        <dbReference type="EMBL" id="TLX20767.1"/>
    </source>
</evidence>
<keyword evidence="2" id="KW-0472">Membrane</keyword>
<dbReference type="AlphaFoldDB" id="A0A5R9PCE4"/>
<proteinExistence type="predicted"/>
<dbReference type="RefSeq" id="WP_138349982.1">
    <property type="nucleotide sequence ID" value="NZ_SROY01000008.1"/>
</dbReference>
<evidence type="ECO:0000313" key="4">
    <source>
        <dbReference type="Proteomes" id="UP000308508"/>
    </source>
</evidence>
<name>A0A5R9PCE4_9GAMM</name>
<dbReference type="Proteomes" id="UP000308508">
    <property type="component" value="Unassembled WGS sequence"/>
</dbReference>
<keyword evidence="2" id="KW-0812">Transmembrane</keyword>
<protein>
    <submittedName>
        <fullName evidence="3">Uncharacterized protein</fullName>
    </submittedName>
</protein>
<dbReference type="EMBL" id="SROY01000008">
    <property type="protein sequence ID" value="TLX20767.1"/>
    <property type="molecule type" value="Genomic_DNA"/>
</dbReference>
<evidence type="ECO:0000256" key="1">
    <source>
        <dbReference type="SAM" id="MobiDB-lite"/>
    </source>
</evidence>
<accession>A0A5R9PCE4</accession>
<keyword evidence="4" id="KW-1185">Reference proteome</keyword>
<keyword evidence="2" id="KW-1133">Transmembrane helix</keyword>
<reference evidence="3 4" key="1">
    <citation type="submission" date="2019-04" db="EMBL/GenBank/DDBJ databases">
        <authorList>
            <person name="Grouzdev D.S."/>
            <person name="Nazina T.N."/>
        </authorList>
    </citation>
    <scope>NUCLEOTIDE SEQUENCE [LARGE SCALE GENOMIC DNA]</scope>
    <source>
        <strain evidence="3 4">SHC 3-19</strain>
    </source>
</reference>
<evidence type="ECO:0000256" key="2">
    <source>
        <dbReference type="SAM" id="Phobius"/>
    </source>
</evidence>
<sequence>MKKKQARSPRPNKATPQLKRDHARQGTELLPIRMEHPWLRTGKILFLLSGWFVSLFLGLLELPSKIVSFTSNAPKATEAVSSWALNYKMFVGRFSSDPSSWKELNLIGTEEKQKDVGEIQLDIGYDGSGRFSGEIVSKSMESGPFPWSRIMIDGKVNALGAFSGNVWDIVSNQRAVYSSFKLEVEDSQKGTLRLLPARNGDGVFSGPIVLWPTDFEMADGASGKRFDEMLKKSWERYKEQGGGVRERPVPVDESK</sequence>
<feature type="region of interest" description="Disordered" evidence="1">
    <location>
        <begin position="1"/>
        <end position="25"/>
    </location>
</feature>